<evidence type="ECO:0000256" key="4">
    <source>
        <dbReference type="ARBA" id="ARBA00022833"/>
    </source>
</evidence>
<dbReference type="Gene3D" id="3.30.160.60">
    <property type="entry name" value="Classic Zinc Finger"/>
    <property type="match status" value="2"/>
</dbReference>
<evidence type="ECO:0000256" key="5">
    <source>
        <dbReference type="PROSITE-ProRule" id="PRU00042"/>
    </source>
</evidence>
<keyword evidence="1" id="KW-0479">Metal-binding</keyword>
<accession>A0A163L0A7</accession>
<feature type="compositionally biased region" description="Polar residues" evidence="6">
    <location>
        <begin position="116"/>
        <end position="129"/>
    </location>
</feature>
<evidence type="ECO:0000256" key="6">
    <source>
        <dbReference type="SAM" id="MobiDB-lite"/>
    </source>
</evidence>
<feature type="compositionally biased region" description="Low complexity" evidence="6">
    <location>
        <begin position="219"/>
        <end position="229"/>
    </location>
</feature>
<keyword evidence="9" id="KW-1185">Reference proteome</keyword>
<gene>
    <name evidence="8" type="primary">ABSGL_08877.1 scaffold 10451</name>
</gene>
<sequence length="379" mass="43024">MYSDSTLSVKDATGRHISLLNDHQQQQEQEQEQELELSSVTFSTKRKYHCAEPGCNKSFTTSGHLARHHRIHTGEKNFHCLHPGCHSRFSRQDNMMQHYRTHLSPKSRRQHQQQQPNLQKSKVGSTSNKEQPRLHCRTMIGSNEHSDLYPLVETKGADRTMTMMNDRYATAVTRSRRATTLPSSFHPYPSSLASATTNALSQSLSPSPPQQQHYHHHPSTTSSHWTPSSRPLTHSLPNLIKPLPMEPVSATSPTPMATSPTSMNNDGNEPFYSTSPNAYHHHHRNYYQPYHVSRRPQRAHSASSTCSTTSSSFLSPRPVNLSPPPLVDPTDVIYPKHFIQLPPPHLLQQDDQHHIVFPEQHHHHEQDLLGMTHAVSIFG</sequence>
<organism evidence="8">
    <name type="scientific">Absidia glauca</name>
    <name type="common">Pin mould</name>
    <dbReference type="NCBI Taxonomy" id="4829"/>
    <lineage>
        <taxon>Eukaryota</taxon>
        <taxon>Fungi</taxon>
        <taxon>Fungi incertae sedis</taxon>
        <taxon>Mucoromycota</taxon>
        <taxon>Mucoromycotina</taxon>
        <taxon>Mucoromycetes</taxon>
        <taxon>Mucorales</taxon>
        <taxon>Cunninghamellaceae</taxon>
        <taxon>Absidia</taxon>
    </lineage>
</organism>
<dbReference type="PROSITE" id="PS00028">
    <property type="entry name" value="ZINC_FINGER_C2H2_1"/>
    <property type="match status" value="2"/>
</dbReference>
<dbReference type="SMART" id="SM00355">
    <property type="entry name" value="ZnF_C2H2"/>
    <property type="match status" value="2"/>
</dbReference>
<dbReference type="GO" id="GO:0031519">
    <property type="term" value="C:PcG protein complex"/>
    <property type="evidence" value="ECO:0007669"/>
    <property type="project" value="TreeGrafter"/>
</dbReference>
<keyword evidence="2" id="KW-0677">Repeat</keyword>
<dbReference type="GO" id="GO:0000978">
    <property type="term" value="F:RNA polymerase II cis-regulatory region sequence-specific DNA binding"/>
    <property type="evidence" value="ECO:0007669"/>
    <property type="project" value="TreeGrafter"/>
</dbReference>
<dbReference type="GO" id="GO:0000785">
    <property type="term" value="C:chromatin"/>
    <property type="evidence" value="ECO:0007669"/>
    <property type="project" value="TreeGrafter"/>
</dbReference>
<dbReference type="Proteomes" id="UP000078561">
    <property type="component" value="Unassembled WGS sequence"/>
</dbReference>
<dbReference type="PANTHER" id="PTHR14003:SF19">
    <property type="entry name" value="YY2 TRANSCRIPTION FACTOR"/>
    <property type="match status" value="1"/>
</dbReference>
<feature type="compositionally biased region" description="Basic residues" evidence="6">
    <location>
        <begin position="101"/>
        <end position="111"/>
    </location>
</feature>
<name>A0A163L0A7_ABSGL</name>
<keyword evidence="4" id="KW-0862">Zinc</keyword>
<dbReference type="GO" id="GO:0008270">
    <property type="term" value="F:zinc ion binding"/>
    <property type="evidence" value="ECO:0007669"/>
    <property type="project" value="UniProtKB-KW"/>
</dbReference>
<protein>
    <recommendedName>
        <fullName evidence="7">C2H2-type domain-containing protein</fullName>
    </recommendedName>
</protein>
<dbReference type="InterPro" id="IPR013087">
    <property type="entry name" value="Znf_C2H2_type"/>
</dbReference>
<evidence type="ECO:0000256" key="3">
    <source>
        <dbReference type="ARBA" id="ARBA00022771"/>
    </source>
</evidence>
<feature type="compositionally biased region" description="Low complexity" evidence="6">
    <location>
        <begin position="247"/>
        <end position="263"/>
    </location>
</feature>
<dbReference type="InterPro" id="IPR036236">
    <property type="entry name" value="Znf_C2H2_sf"/>
</dbReference>
<evidence type="ECO:0000256" key="1">
    <source>
        <dbReference type="ARBA" id="ARBA00022723"/>
    </source>
</evidence>
<dbReference type="OrthoDB" id="6365676at2759"/>
<dbReference type="GO" id="GO:0005667">
    <property type="term" value="C:transcription regulator complex"/>
    <property type="evidence" value="ECO:0007669"/>
    <property type="project" value="TreeGrafter"/>
</dbReference>
<evidence type="ECO:0000256" key="2">
    <source>
        <dbReference type="ARBA" id="ARBA00022737"/>
    </source>
</evidence>
<dbReference type="PROSITE" id="PS50157">
    <property type="entry name" value="ZINC_FINGER_C2H2_2"/>
    <property type="match status" value="2"/>
</dbReference>
<feature type="compositionally biased region" description="Low complexity" evidence="6">
    <location>
        <begin position="301"/>
        <end position="315"/>
    </location>
</feature>
<evidence type="ECO:0000313" key="9">
    <source>
        <dbReference type="Proteomes" id="UP000078561"/>
    </source>
</evidence>
<evidence type="ECO:0000259" key="7">
    <source>
        <dbReference type="PROSITE" id="PS50157"/>
    </source>
</evidence>
<dbReference type="EMBL" id="LT554032">
    <property type="protein sequence ID" value="SAM03060.1"/>
    <property type="molecule type" value="Genomic_DNA"/>
</dbReference>
<proteinExistence type="predicted"/>
<feature type="region of interest" description="Disordered" evidence="6">
    <location>
        <begin position="295"/>
        <end position="321"/>
    </location>
</feature>
<feature type="compositionally biased region" description="Low complexity" evidence="6">
    <location>
        <begin position="190"/>
        <end position="205"/>
    </location>
</feature>
<feature type="domain" description="C2H2-type" evidence="7">
    <location>
        <begin position="78"/>
        <end position="107"/>
    </location>
</feature>
<dbReference type="STRING" id="4829.A0A163L0A7"/>
<reference evidence="8" key="1">
    <citation type="submission" date="2016-04" db="EMBL/GenBank/DDBJ databases">
        <authorList>
            <person name="Evans L.H."/>
            <person name="Alamgir A."/>
            <person name="Owens N."/>
            <person name="Weber N.D."/>
            <person name="Virtaneva K."/>
            <person name="Barbian K."/>
            <person name="Babar A."/>
            <person name="Rosenke K."/>
        </authorList>
    </citation>
    <scope>NUCLEOTIDE SEQUENCE [LARGE SCALE GENOMIC DNA]</scope>
    <source>
        <strain evidence="8">CBS 101.48</strain>
    </source>
</reference>
<feature type="domain" description="C2H2-type" evidence="7">
    <location>
        <begin position="48"/>
        <end position="77"/>
    </location>
</feature>
<keyword evidence="3 5" id="KW-0863">Zinc-finger</keyword>
<dbReference type="GO" id="GO:0000981">
    <property type="term" value="F:DNA-binding transcription factor activity, RNA polymerase II-specific"/>
    <property type="evidence" value="ECO:0007669"/>
    <property type="project" value="UniProtKB-ARBA"/>
</dbReference>
<dbReference type="AlphaFoldDB" id="A0A163L0A7"/>
<dbReference type="FunFam" id="3.30.160.60:FF:000072">
    <property type="entry name" value="zinc finger protein 143 isoform X1"/>
    <property type="match status" value="1"/>
</dbReference>
<dbReference type="InParanoid" id="A0A163L0A7"/>
<dbReference type="SUPFAM" id="SSF57667">
    <property type="entry name" value="beta-beta-alpha zinc fingers"/>
    <property type="match status" value="1"/>
</dbReference>
<dbReference type="PANTHER" id="PTHR14003">
    <property type="entry name" value="TRANSCRIPTIONAL REPRESSOR PROTEIN YY"/>
    <property type="match status" value="1"/>
</dbReference>
<feature type="region of interest" description="Disordered" evidence="6">
    <location>
        <begin position="180"/>
        <end position="265"/>
    </location>
</feature>
<feature type="region of interest" description="Disordered" evidence="6">
    <location>
        <begin position="101"/>
        <end position="131"/>
    </location>
</feature>
<dbReference type="OMA" id="HICEDED"/>
<evidence type="ECO:0000313" key="8">
    <source>
        <dbReference type="EMBL" id="SAM03060.1"/>
    </source>
</evidence>